<evidence type="ECO:0000313" key="7">
    <source>
        <dbReference type="EMBL" id="MFC4265140.1"/>
    </source>
</evidence>
<comment type="caution">
    <text evidence="7">The sequence shown here is derived from an EMBL/GenBank/DDBJ whole genome shotgun (WGS) entry which is preliminary data.</text>
</comment>
<dbReference type="SUPFAM" id="SSF46689">
    <property type="entry name" value="Homeodomain-like"/>
    <property type="match status" value="1"/>
</dbReference>
<protein>
    <submittedName>
        <fullName evidence="7">TetR family transcriptional regulator</fullName>
    </submittedName>
</protein>
<dbReference type="InterPro" id="IPR036271">
    <property type="entry name" value="Tet_transcr_reg_TetR-rel_C_sf"/>
</dbReference>
<proteinExistence type="predicted"/>
<dbReference type="InterPro" id="IPR050109">
    <property type="entry name" value="HTH-type_TetR-like_transc_reg"/>
</dbReference>
<dbReference type="EMBL" id="JBHSCQ010000006">
    <property type="protein sequence ID" value="MFC4265140.1"/>
    <property type="molecule type" value="Genomic_DNA"/>
</dbReference>
<dbReference type="InterPro" id="IPR009057">
    <property type="entry name" value="Homeodomain-like_sf"/>
</dbReference>
<reference evidence="8" key="1">
    <citation type="journal article" date="2019" name="Int. J. Syst. Evol. Microbiol.">
        <title>The Global Catalogue of Microorganisms (GCM) 10K type strain sequencing project: providing services to taxonomists for standard genome sequencing and annotation.</title>
        <authorList>
            <consortium name="The Broad Institute Genomics Platform"/>
            <consortium name="The Broad Institute Genome Sequencing Center for Infectious Disease"/>
            <person name="Wu L."/>
            <person name="Ma J."/>
        </authorList>
    </citation>
    <scope>NUCLEOTIDE SEQUENCE [LARGE SCALE GENOMIC DNA]</scope>
    <source>
        <strain evidence="8">CGMCC 1.10698</strain>
    </source>
</reference>
<dbReference type="PROSITE" id="PS50977">
    <property type="entry name" value="HTH_TETR_2"/>
    <property type="match status" value="1"/>
</dbReference>
<name>A0ABV8QY19_9MICC</name>
<dbReference type="PANTHER" id="PTHR30055:SF151">
    <property type="entry name" value="TRANSCRIPTIONAL REGULATORY PROTEIN"/>
    <property type="match status" value="1"/>
</dbReference>
<keyword evidence="1" id="KW-0678">Repressor</keyword>
<evidence type="ECO:0000256" key="2">
    <source>
        <dbReference type="ARBA" id="ARBA00023015"/>
    </source>
</evidence>
<dbReference type="PANTHER" id="PTHR30055">
    <property type="entry name" value="HTH-TYPE TRANSCRIPTIONAL REGULATOR RUTR"/>
    <property type="match status" value="1"/>
</dbReference>
<keyword evidence="2" id="KW-0805">Transcription regulation</keyword>
<dbReference type="RefSeq" id="WP_230067174.1">
    <property type="nucleotide sequence ID" value="NZ_BAABLL010000003.1"/>
</dbReference>
<evidence type="ECO:0000256" key="4">
    <source>
        <dbReference type="ARBA" id="ARBA00023163"/>
    </source>
</evidence>
<dbReference type="Proteomes" id="UP001595773">
    <property type="component" value="Unassembled WGS sequence"/>
</dbReference>
<dbReference type="Gene3D" id="1.10.10.60">
    <property type="entry name" value="Homeodomain-like"/>
    <property type="match status" value="1"/>
</dbReference>
<dbReference type="InterPro" id="IPR004111">
    <property type="entry name" value="Repressor_TetR_C"/>
</dbReference>
<keyword evidence="3 5" id="KW-0238">DNA-binding</keyword>
<keyword evidence="8" id="KW-1185">Reference proteome</keyword>
<sequence length="196" mass="21082">MALTRTQIVDTAMGILRDYGLADLSMRRLARDLGVQPGALYWHVKNKQELFTVLAGLILAPADSAPTDSAPTDSAPTADLRLLSLRIRSALLEVRDGAEVVGLAHALTPDTPSPLLHFTTLLAERGLPPTHAVWAGRALVHYILGFTTQEQTRAGLIRAGLLTEDETDCYADQAFCYGLDLFLAGLPSPDGGSVEY</sequence>
<dbReference type="InterPro" id="IPR001647">
    <property type="entry name" value="HTH_TetR"/>
</dbReference>
<dbReference type="Gene3D" id="1.10.357.10">
    <property type="entry name" value="Tetracycline Repressor, domain 2"/>
    <property type="match status" value="1"/>
</dbReference>
<evidence type="ECO:0000256" key="5">
    <source>
        <dbReference type="PROSITE-ProRule" id="PRU00335"/>
    </source>
</evidence>
<dbReference type="Pfam" id="PF02909">
    <property type="entry name" value="TetR_C_1"/>
    <property type="match status" value="1"/>
</dbReference>
<evidence type="ECO:0000259" key="6">
    <source>
        <dbReference type="PROSITE" id="PS50977"/>
    </source>
</evidence>
<feature type="domain" description="HTH tetR-type" evidence="6">
    <location>
        <begin position="2"/>
        <end position="62"/>
    </location>
</feature>
<accession>A0ABV8QY19</accession>
<evidence type="ECO:0000313" key="8">
    <source>
        <dbReference type="Proteomes" id="UP001595773"/>
    </source>
</evidence>
<evidence type="ECO:0000256" key="3">
    <source>
        <dbReference type="ARBA" id="ARBA00023125"/>
    </source>
</evidence>
<dbReference type="PRINTS" id="PR00400">
    <property type="entry name" value="TETREPRESSOR"/>
</dbReference>
<gene>
    <name evidence="7" type="ORF">ACFOW9_05965</name>
</gene>
<feature type="DNA-binding region" description="H-T-H motif" evidence="5">
    <location>
        <begin position="25"/>
        <end position="44"/>
    </location>
</feature>
<dbReference type="InterPro" id="IPR023772">
    <property type="entry name" value="DNA-bd_HTH_TetR-type_CS"/>
</dbReference>
<dbReference type="PROSITE" id="PS01081">
    <property type="entry name" value="HTH_TETR_1"/>
    <property type="match status" value="1"/>
</dbReference>
<keyword evidence="4" id="KW-0804">Transcription</keyword>
<dbReference type="SUPFAM" id="SSF48498">
    <property type="entry name" value="Tetracyclin repressor-like, C-terminal domain"/>
    <property type="match status" value="1"/>
</dbReference>
<evidence type="ECO:0000256" key="1">
    <source>
        <dbReference type="ARBA" id="ARBA00022491"/>
    </source>
</evidence>
<dbReference type="Pfam" id="PF00440">
    <property type="entry name" value="TetR_N"/>
    <property type="match status" value="1"/>
</dbReference>
<dbReference type="InterPro" id="IPR003012">
    <property type="entry name" value="Tet_transcr_reg_TetR"/>
</dbReference>
<organism evidence="7 8">
    <name type="scientific">Arthrobacter cryoconiti</name>
    <dbReference type="NCBI Taxonomy" id="748907"/>
    <lineage>
        <taxon>Bacteria</taxon>
        <taxon>Bacillati</taxon>
        <taxon>Actinomycetota</taxon>
        <taxon>Actinomycetes</taxon>
        <taxon>Micrococcales</taxon>
        <taxon>Micrococcaceae</taxon>
        <taxon>Arthrobacter</taxon>
    </lineage>
</organism>
<dbReference type="PRINTS" id="PR00455">
    <property type="entry name" value="HTHTETR"/>
</dbReference>